<sequence length="62" mass="6884">MFLSLILYILASGLGETGKEPRRMGNEILCFCAVLEILGDTLEQVESLSFYLRRSVATQDTA</sequence>
<dbReference type="OrthoDB" id="1394818at2759"/>
<evidence type="ECO:0000313" key="4">
    <source>
        <dbReference type="RefSeq" id="XP_033535959.1"/>
    </source>
</evidence>
<accession>A0A6G1G8D0</accession>
<name>A0A6G1G8D0_9PEZI</name>
<evidence type="ECO:0000313" key="2">
    <source>
        <dbReference type="EMBL" id="KAF1814328.1"/>
    </source>
</evidence>
<evidence type="ECO:0000313" key="3">
    <source>
        <dbReference type="Proteomes" id="UP000504638"/>
    </source>
</evidence>
<reference evidence="4" key="3">
    <citation type="submission" date="2025-04" db="UniProtKB">
        <authorList>
            <consortium name="RefSeq"/>
        </authorList>
    </citation>
    <scope>IDENTIFICATION</scope>
    <source>
        <strain evidence="4">CBS 781.70</strain>
    </source>
</reference>
<dbReference type="Proteomes" id="UP000504638">
    <property type="component" value="Unplaced"/>
</dbReference>
<keyword evidence="3" id="KW-1185">Reference proteome</keyword>
<reference evidence="2 4" key="1">
    <citation type="submission" date="2020-01" db="EMBL/GenBank/DDBJ databases">
        <authorList>
            <consortium name="DOE Joint Genome Institute"/>
            <person name="Haridas S."/>
            <person name="Albert R."/>
            <person name="Binder M."/>
            <person name="Bloem J."/>
            <person name="Labutti K."/>
            <person name="Salamov A."/>
            <person name="Andreopoulos B."/>
            <person name="Baker S.E."/>
            <person name="Barry K."/>
            <person name="Bills G."/>
            <person name="Bluhm B.H."/>
            <person name="Cannon C."/>
            <person name="Castanera R."/>
            <person name="Culley D.E."/>
            <person name="Daum C."/>
            <person name="Ezra D."/>
            <person name="Gonzalez J.B."/>
            <person name="Henrissat B."/>
            <person name="Kuo A."/>
            <person name="Liang C."/>
            <person name="Lipzen A."/>
            <person name="Lutzoni F."/>
            <person name="Magnuson J."/>
            <person name="Mondo S."/>
            <person name="Nolan M."/>
            <person name="Ohm R."/>
            <person name="Pangilinan J."/>
            <person name="Park H.-J."/>
            <person name="Ramirez L."/>
            <person name="Alfaro M."/>
            <person name="Sun H."/>
            <person name="Tritt A."/>
            <person name="Yoshinaga Y."/>
            <person name="Zwiers L.-H."/>
            <person name="Turgeon B.G."/>
            <person name="Goodwin S.B."/>
            <person name="Spatafora J.W."/>
            <person name="Crous P.W."/>
            <person name="Grigoriev I.V."/>
        </authorList>
    </citation>
    <scope>NUCLEOTIDE SEQUENCE</scope>
    <source>
        <strain evidence="2 4">CBS 781.70</strain>
    </source>
</reference>
<reference evidence="4" key="2">
    <citation type="submission" date="2020-04" db="EMBL/GenBank/DDBJ databases">
        <authorList>
            <consortium name="NCBI Genome Project"/>
        </authorList>
    </citation>
    <scope>NUCLEOTIDE SEQUENCE</scope>
    <source>
        <strain evidence="4">CBS 781.70</strain>
    </source>
</reference>
<dbReference type="GeneID" id="54419600"/>
<feature type="non-terminal residue" evidence="2">
    <location>
        <position position="62"/>
    </location>
</feature>
<proteinExistence type="predicted"/>
<keyword evidence="1" id="KW-0732">Signal</keyword>
<dbReference type="RefSeq" id="XP_033535959.1">
    <property type="nucleotide sequence ID" value="XM_033679030.1"/>
</dbReference>
<feature type="chain" id="PRO_5044631911" evidence="1">
    <location>
        <begin position="16"/>
        <end position="62"/>
    </location>
</feature>
<gene>
    <name evidence="2 4" type="ORF">P152DRAFT_456566</name>
</gene>
<dbReference type="EMBL" id="ML975153">
    <property type="protein sequence ID" value="KAF1814328.1"/>
    <property type="molecule type" value="Genomic_DNA"/>
</dbReference>
<evidence type="ECO:0000256" key="1">
    <source>
        <dbReference type="SAM" id="SignalP"/>
    </source>
</evidence>
<organism evidence="2">
    <name type="scientific">Eremomyces bilateralis CBS 781.70</name>
    <dbReference type="NCBI Taxonomy" id="1392243"/>
    <lineage>
        <taxon>Eukaryota</taxon>
        <taxon>Fungi</taxon>
        <taxon>Dikarya</taxon>
        <taxon>Ascomycota</taxon>
        <taxon>Pezizomycotina</taxon>
        <taxon>Dothideomycetes</taxon>
        <taxon>Dothideomycetes incertae sedis</taxon>
        <taxon>Eremomycetales</taxon>
        <taxon>Eremomycetaceae</taxon>
        <taxon>Eremomyces</taxon>
    </lineage>
</organism>
<dbReference type="AlphaFoldDB" id="A0A6G1G8D0"/>
<feature type="signal peptide" evidence="1">
    <location>
        <begin position="1"/>
        <end position="15"/>
    </location>
</feature>
<protein>
    <submittedName>
        <fullName evidence="2 4">Uncharacterized protein</fullName>
    </submittedName>
</protein>